<dbReference type="PANTHER" id="PTHR33221">
    <property type="entry name" value="WINGED HELIX-TURN-HELIX TRANSCRIPTIONAL REGULATOR, RRF2 FAMILY"/>
    <property type="match status" value="1"/>
</dbReference>
<feature type="region of interest" description="Disordered" evidence="3">
    <location>
        <begin position="141"/>
        <end position="167"/>
    </location>
</feature>
<comment type="caution">
    <text evidence="4">The sequence shown here is derived from an EMBL/GenBank/DDBJ whole genome shotgun (WGS) entry which is preliminary data.</text>
</comment>
<dbReference type="InterPro" id="IPR000944">
    <property type="entry name" value="Tscrpt_reg_Rrf2"/>
</dbReference>
<dbReference type="EMBL" id="BAHC01000009">
    <property type="protein sequence ID" value="GAB88204.1"/>
    <property type="molecule type" value="Genomic_DNA"/>
</dbReference>
<dbReference type="Gene3D" id="1.10.10.10">
    <property type="entry name" value="Winged helix-like DNA-binding domain superfamily/Winged helix DNA-binding domain"/>
    <property type="match status" value="1"/>
</dbReference>
<dbReference type="AlphaFoldDB" id="K6WNU2"/>
<reference evidence="4 5" key="1">
    <citation type="submission" date="2012-08" db="EMBL/GenBank/DDBJ databases">
        <title>Whole genome shotgun sequence of Gordonia rhizosphera NBRC 16068.</title>
        <authorList>
            <person name="Takarada H."/>
            <person name="Isaki S."/>
            <person name="Hosoyama A."/>
            <person name="Tsuchikane K."/>
            <person name="Katsumata H."/>
            <person name="Baba S."/>
            <person name="Ohji S."/>
            <person name="Yamazaki S."/>
            <person name="Fujita N."/>
        </authorList>
    </citation>
    <scope>NUCLEOTIDE SEQUENCE [LARGE SCALE GENOMIC DNA]</scope>
    <source>
        <strain evidence="4 5">NBRC 16068</strain>
    </source>
</reference>
<dbReference type="Proteomes" id="UP000008363">
    <property type="component" value="Unassembled WGS sequence"/>
</dbReference>
<keyword evidence="1 4" id="KW-0238">DNA-binding</keyword>
<comment type="cofactor">
    <cofactor evidence="2">
        <name>[2Fe-2S] cluster</name>
        <dbReference type="ChEBI" id="CHEBI:190135"/>
    </cofactor>
</comment>
<dbReference type="NCBIfam" id="TIGR00738">
    <property type="entry name" value="rrf2_super"/>
    <property type="match status" value="1"/>
</dbReference>
<protein>
    <submittedName>
        <fullName evidence="4">Putative Rrf2 family DNA-binding protein</fullName>
    </submittedName>
</protein>
<dbReference type="Pfam" id="PF02082">
    <property type="entry name" value="Rrf2"/>
    <property type="match status" value="1"/>
</dbReference>
<evidence type="ECO:0000256" key="3">
    <source>
        <dbReference type="SAM" id="MobiDB-lite"/>
    </source>
</evidence>
<dbReference type="GO" id="GO:0005829">
    <property type="term" value="C:cytosol"/>
    <property type="evidence" value="ECO:0007669"/>
    <property type="project" value="TreeGrafter"/>
</dbReference>
<dbReference type="RefSeq" id="WP_006329316.1">
    <property type="nucleotide sequence ID" value="NZ_BAHC01000009.1"/>
</dbReference>
<dbReference type="OrthoDB" id="9795923at2"/>
<dbReference type="SUPFAM" id="SSF46785">
    <property type="entry name" value="Winged helix' DNA-binding domain"/>
    <property type="match status" value="1"/>
</dbReference>
<feature type="compositionally biased region" description="Pro residues" evidence="3">
    <location>
        <begin position="146"/>
        <end position="155"/>
    </location>
</feature>
<dbReference type="PROSITE" id="PS51197">
    <property type="entry name" value="HTH_RRF2_2"/>
    <property type="match status" value="1"/>
</dbReference>
<dbReference type="PANTHER" id="PTHR33221:SF4">
    <property type="entry name" value="HTH-TYPE TRANSCRIPTIONAL REPRESSOR NSRR"/>
    <property type="match status" value="1"/>
</dbReference>
<dbReference type="eggNOG" id="COG1959">
    <property type="taxonomic scope" value="Bacteria"/>
</dbReference>
<dbReference type="GO" id="GO:0003700">
    <property type="term" value="F:DNA-binding transcription factor activity"/>
    <property type="evidence" value="ECO:0007669"/>
    <property type="project" value="TreeGrafter"/>
</dbReference>
<sequence>MQLTRFTDIGLRIVMRLAVAGEQPSDTTPMTTKDLARELAVPYTHVAKVVGRLAEMGAVHSRRGRAGGLAITDLGREAQIGWLARTLEGPGEVVDCEGSQPCPLRSACRLRGALARAQRAFFDSLDEHTVADLVRDPTGAVLLSLSPPPPAPPTDDAPGNRHLPQHR</sequence>
<evidence type="ECO:0000256" key="2">
    <source>
        <dbReference type="ARBA" id="ARBA00034078"/>
    </source>
</evidence>
<dbReference type="InterPro" id="IPR036390">
    <property type="entry name" value="WH_DNA-bd_sf"/>
</dbReference>
<organism evidence="4 5">
    <name type="scientific">Gordonia rhizosphera NBRC 16068</name>
    <dbReference type="NCBI Taxonomy" id="1108045"/>
    <lineage>
        <taxon>Bacteria</taxon>
        <taxon>Bacillati</taxon>
        <taxon>Actinomycetota</taxon>
        <taxon>Actinomycetes</taxon>
        <taxon>Mycobacteriales</taxon>
        <taxon>Gordoniaceae</taxon>
        <taxon>Gordonia</taxon>
    </lineage>
</organism>
<evidence type="ECO:0000313" key="5">
    <source>
        <dbReference type="Proteomes" id="UP000008363"/>
    </source>
</evidence>
<name>K6WNU2_9ACTN</name>
<evidence type="ECO:0000313" key="4">
    <source>
        <dbReference type="EMBL" id="GAB88204.1"/>
    </source>
</evidence>
<accession>K6WNU2</accession>
<proteinExistence type="predicted"/>
<evidence type="ECO:0000256" key="1">
    <source>
        <dbReference type="ARBA" id="ARBA00023125"/>
    </source>
</evidence>
<dbReference type="InterPro" id="IPR036388">
    <property type="entry name" value="WH-like_DNA-bd_sf"/>
</dbReference>
<dbReference type="GO" id="GO:0003677">
    <property type="term" value="F:DNA binding"/>
    <property type="evidence" value="ECO:0007669"/>
    <property type="project" value="UniProtKB-KW"/>
</dbReference>
<dbReference type="STRING" id="1108045.GORHZ_009_00200"/>
<gene>
    <name evidence="4" type="ORF">GORHZ_009_00200</name>
</gene>
<keyword evidence="5" id="KW-1185">Reference proteome</keyword>